<keyword evidence="3" id="KW-1185">Reference proteome</keyword>
<keyword evidence="1" id="KW-0472">Membrane</keyword>
<organism evidence="2 3">
    <name type="scientific">Microbacterium faecale</name>
    <dbReference type="NCBI Taxonomy" id="1804630"/>
    <lineage>
        <taxon>Bacteria</taxon>
        <taxon>Bacillati</taxon>
        <taxon>Actinomycetota</taxon>
        <taxon>Actinomycetes</taxon>
        <taxon>Micrococcales</taxon>
        <taxon>Microbacteriaceae</taxon>
        <taxon>Microbacterium</taxon>
    </lineage>
</organism>
<comment type="caution">
    <text evidence="2">The sequence shown here is derived from an EMBL/GenBank/DDBJ whole genome shotgun (WGS) entry which is preliminary data.</text>
</comment>
<feature type="transmembrane region" description="Helical" evidence="1">
    <location>
        <begin position="6"/>
        <end position="26"/>
    </location>
</feature>
<dbReference type="NCBIfam" id="TIGR02206">
    <property type="entry name" value="intg_mem_TP0381"/>
    <property type="match status" value="1"/>
</dbReference>
<name>A0A916Y3H6_9MICO</name>
<reference evidence="2" key="1">
    <citation type="journal article" date="2014" name="Int. J. Syst. Evol. Microbiol.">
        <title>Complete genome sequence of Corynebacterium casei LMG S-19264T (=DSM 44701T), isolated from a smear-ripened cheese.</title>
        <authorList>
            <consortium name="US DOE Joint Genome Institute (JGI-PGF)"/>
            <person name="Walter F."/>
            <person name="Albersmeier A."/>
            <person name="Kalinowski J."/>
            <person name="Ruckert C."/>
        </authorList>
    </citation>
    <scope>NUCLEOTIDE SEQUENCE</scope>
    <source>
        <strain evidence="2">CGMCC 1.15152</strain>
    </source>
</reference>
<dbReference type="Pfam" id="PF14808">
    <property type="entry name" value="TMEM164"/>
    <property type="match status" value="1"/>
</dbReference>
<evidence type="ECO:0000256" key="1">
    <source>
        <dbReference type="SAM" id="Phobius"/>
    </source>
</evidence>
<feature type="transmembrane region" description="Helical" evidence="1">
    <location>
        <begin position="200"/>
        <end position="219"/>
    </location>
</feature>
<evidence type="ECO:0000313" key="3">
    <source>
        <dbReference type="Proteomes" id="UP000633205"/>
    </source>
</evidence>
<evidence type="ECO:0000313" key="2">
    <source>
        <dbReference type="EMBL" id="GGD29012.1"/>
    </source>
</evidence>
<protein>
    <recommendedName>
        <fullName evidence="4">TIGR02206 family membrane protein</fullName>
    </recommendedName>
</protein>
<feature type="transmembrane region" description="Helical" evidence="1">
    <location>
        <begin position="79"/>
        <end position="99"/>
    </location>
</feature>
<evidence type="ECO:0008006" key="4">
    <source>
        <dbReference type="Google" id="ProtNLM"/>
    </source>
</evidence>
<reference evidence="2" key="2">
    <citation type="submission" date="2020-09" db="EMBL/GenBank/DDBJ databases">
        <authorList>
            <person name="Sun Q."/>
            <person name="Zhou Y."/>
        </authorList>
    </citation>
    <scope>NUCLEOTIDE SEQUENCE</scope>
    <source>
        <strain evidence="2">CGMCC 1.15152</strain>
    </source>
</reference>
<feature type="transmembrane region" description="Helical" evidence="1">
    <location>
        <begin position="120"/>
        <end position="144"/>
    </location>
</feature>
<dbReference type="Proteomes" id="UP000633205">
    <property type="component" value="Unassembled WGS sequence"/>
</dbReference>
<keyword evidence="1" id="KW-1133">Transmembrane helix</keyword>
<dbReference type="AlphaFoldDB" id="A0A916Y3H6"/>
<proteinExistence type="predicted"/>
<dbReference type="InterPro" id="IPR011737">
    <property type="entry name" value="CHP02206_TP0381"/>
</dbReference>
<dbReference type="EMBL" id="BMHO01000001">
    <property type="protein sequence ID" value="GGD29012.1"/>
    <property type="molecule type" value="Genomic_DNA"/>
</dbReference>
<feature type="transmembrane region" description="Helical" evidence="1">
    <location>
        <begin position="150"/>
        <end position="170"/>
    </location>
</feature>
<gene>
    <name evidence="2" type="ORF">GCM10010915_06410</name>
</gene>
<feature type="transmembrane region" description="Helical" evidence="1">
    <location>
        <begin position="38"/>
        <end position="59"/>
    </location>
</feature>
<sequence length="251" mass="27811">MPQYGVVHVAVLVVIVVVAVVCALVTRRTRDDDSTMRVLRISGWMLLVVSTVWTVWGLLPANWDLHQSLPFHFSDALRYLAAIALITRAGWAIAVVYYWGLTLNLQSVLTPDLNYLQFPVLEFAMYWSLHAAVLIAPIVLTWGLGYRPTWRGYAVTFGATIVWSAVAFAVNLMTESNYSYVSGGPAGASLLDVLGPWPLYLLSVAGLMILVWGLMTWPWETERSRAATRAADRFALVRQPASAARAGDRRG</sequence>
<accession>A0A916Y3H6</accession>
<keyword evidence="1" id="KW-0812">Transmembrane</keyword>